<proteinExistence type="predicted"/>
<evidence type="ECO:0000313" key="2">
    <source>
        <dbReference type="Proteomes" id="UP001066276"/>
    </source>
</evidence>
<name>A0AAV7R2E2_PLEWA</name>
<reference evidence="1" key="1">
    <citation type="journal article" date="2022" name="bioRxiv">
        <title>Sequencing and chromosome-scale assembly of the giantPleurodeles waltlgenome.</title>
        <authorList>
            <person name="Brown T."/>
            <person name="Elewa A."/>
            <person name="Iarovenko S."/>
            <person name="Subramanian E."/>
            <person name="Araus A.J."/>
            <person name="Petzold A."/>
            <person name="Susuki M."/>
            <person name="Suzuki K.-i.T."/>
            <person name="Hayashi T."/>
            <person name="Toyoda A."/>
            <person name="Oliveira C."/>
            <person name="Osipova E."/>
            <person name="Leigh N.D."/>
            <person name="Simon A."/>
            <person name="Yun M.H."/>
        </authorList>
    </citation>
    <scope>NUCLEOTIDE SEQUENCE</scope>
    <source>
        <strain evidence="1">20211129_DDA</strain>
        <tissue evidence="1">Liver</tissue>
    </source>
</reference>
<gene>
    <name evidence="1" type="ORF">NDU88_011686</name>
</gene>
<dbReference type="Proteomes" id="UP001066276">
    <property type="component" value="Chromosome 6"/>
</dbReference>
<protein>
    <submittedName>
        <fullName evidence="1">Uncharacterized protein</fullName>
    </submittedName>
</protein>
<sequence length="118" mass="12804">MSRCDEALLEVTSLHIFILGRLCGLLPFVPGLGTERCLAVSPTGLWAGSVFGSRWLGRAQAAEARVLCFRVYVLCWQRHGEADAVAVVCGLVGRTYLAEEAVIRDAVDKKVDVSLKKA</sequence>
<organism evidence="1 2">
    <name type="scientific">Pleurodeles waltl</name>
    <name type="common">Iberian ribbed newt</name>
    <dbReference type="NCBI Taxonomy" id="8319"/>
    <lineage>
        <taxon>Eukaryota</taxon>
        <taxon>Metazoa</taxon>
        <taxon>Chordata</taxon>
        <taxon>Craniata</taxon>
        <taxon>Vertebrata</taxon>
        <taxon>Euteleostomi</taxon>
        <taxon>Amphibia</taxon>
        <taxon>Batrachia</taxon>
        <taxon>Caudata</taxon>
        <taxon>Salamandroidea</taxon>
        <taxon>Salamandridae</taxon>
        <taxon>Pleurodelinae</taxon>
        <taxon>Pleurodeles</taxon>
    </lineage>
</organism>
<comment type="caution">
    <text evidence="1">The sequence shown here is derived from an EMBL/GenBank/DDBJ whole genome shotgun (WGS) entry which is preliminary data.</text>
</comment>
<accession>A0AAV7R2E2</accession>
<dbReference type="EMBL" id="JANPWB010000010">
    <property type="protein sequence ID" value="KAJ1145399.1"/>
    <property type="molecule type" value="Genomic_DNA"/>
</dbReference>
<dbReference type="AlphaFoldDB" id="A0AAV7R2E2"/>
<keyword evidence="2" id="KW-1185">Reference proteome</keyword>
<evidence type="ECO:0000313" key="1">
    <source>
        <dbReference type="EMBL" id="KAJ1145399.1"/>
    </source>
</evidence>